<dbReference type="RefSeq" id="YP_009818563.1">
    <property type="nucleotide sequence ID" value="NC_048140.1"/>
</dbReference>
<evidence type="ECO:0000313" key="2">
    <source>
        <dbReference type="Proteomes" id="UP000287918"/>
    </source>
</evidence>
<dbReference type="KEGG" id="vg:55009907"/>
<gene>
    <name evidence="1" type="primary">3</name>
    <name evidence="1" type="ORF">PBI_MAJA_3</name>
</gene>
<dbReference type="Proteomes" id="UP000287918">
    <property type="component" value="Segment"/>
</dbReference>
<reference evidence="1 2" key="1">
    <citation type="submission" date="2018-12" db="EMBL/GenBank/DDBJ databases">
        <authorList>
            <person name="Rimple P.A."/>
            <person name="Stoner T.H."/>
            <person name="Garlena R.A."/>
            <person name="Russell D.A."/>
            <person name="Pope W.H."/>
            <person name="Jacobs-Sera D."/>
            <person name="Hatfull G.F."/>
        </authorList>
    </citation>
    <scope>NUCLEOTIDE SEQUENCE [LARGE SCALE GENOMIC DNA]</scope>
</reference>
<sequence length="90" mass="9773">MEWIALALIVAVAAAALGWWLTAGPWRLVKARRVVVNLRSGQAIQGLLVRQSGPLLFLAEAQLHEGNNNPVPIDGQAVIERPGIDFIQIL</sequence>
<protein>
    <submittedName>
        <fullName evidence="1">RNA binding protein</fullName>
    </submittedName>
</protein>
<evidence type="ECO:0000313" key="1">
    <source>
        <dbReference type="EMBL" id="AZS11701.1"/>
    </source>
</evidence>
<dbReference type="GeneID" id="55009907"/>
<name>A0A3S9UN65_9CAUD</name>
<keyword evidence="2" id="KW-1185">Reference proteome</keyword>
<accession>A0A3S9UN65</accession>
<dbReference type="EMBL" id="MK279899">
    <property type="protein sequence ID" value="AZS11701.1"/>
    <property type="molecule type" value="Genomic_DNA"/>
</dbReference>
<proteinExistence type="predicted"/>
<organism evidence="1 2">
    <name type="scientific">Arthrobacter phage Maja</name>
    <dbReference type="NCBI Taxonomy" id="2499009"/>
    <lineage>
        <taxon>Viruses</taxon>
        <taxon>Duplodnaviria</taxon>
        <taxon>Heunggongvirae</taxon>
        <taxon>Uroviricota</taxon>
        <taxon>Caudoviricetes</taxon>
        <taxon>Majavirus</taxon>
        <taxon>Majavirus maja</taxon>
    </lineage>
</organism>